<dbReference type="EMBL" id="PGTS01000003">
    <property type="protein sequence ID" value="PKR49982.1"/>
    <property type="molecule type" value="Genomic_DNA"/>
</dbReference>
<feature type="transmembrane region" description="Helical" evidence="1">
    <location>
        <begin position="101"/>
        <end position="121"/>
    </location>
</feature>
<keyword evidence="3" id="KW-1185">Reference proteome</keyword>
<proteinExistence type="predicted"/>
<feature type="transmembrane region" description="Helical" evidence="1">
    <location>
        <begin position="36"/>
        <end position="57"/>
    </location>
</feature>
<comment type="caution">
    <text evidence="2">The sequence shown here is derived from an EMBL/GenBank/DDBJ whole genome shotgun (WGS) entry which is preliminary data.</text>
</comment>
<organism evidence="2 3">
    <name type="scientific">Thalassospira povalilytica</name>
    <dbReference type="NCBI Taxonomy" id="732237"/>
    <lineage>
        <taxon>Bacteria</taxon>
        <taxon>Pseudomonadati</taxon>
        <taxon>Pseudomonadota</taxon>
        <taxon>Alphaproteobacteria</taxon>
        <taxon>Rhodospirillales</taxon>
        <taxon>Thalassospiraceae</taxon>
        <taxon>Thalassospira</taxon>
    </lineage>
</organism>
<dbReference type="Proteomes" id="UP000233365">
    <property type="component" value="Unassembled WGS sequence"/>
</dbReference>
<evidence type="ECO:0000313" key="2">
    <source>
        <dbReference type="EMBL" id="PKR49982.1"/>
    </source>
</evidence>
<keyword evidence="1" id="KW-0812">Transmembrane</keyword>
<protein>
    <submittedName>
        <fullName evidence="2">Uncharacterized protein</fullName>
    </submittedName>
</protein>
<keyword evidence="1" id="KW-0472">Membrane</keyword>
<dbReference type="RefSeq" id="WP_101246693.1">
    <property type="nucleotide sequence ID" value="NZ_PGTS01000003.1"/>
</dbReference>
<name>A0ABX4R8E6_9PROT</name>
<feature type="transmembrane region" description="Helical" evidence="1">
    <location>
        <begin position="69"/>
        <end position="89"/>
    </location>
</feature>
<sequence>MRNLVLLCAGLAAYVALLVFSQIVLSNGIERTMIVAMISLLPMLPAIFICAVIVRTIRQMDEMQRKLQFEALAMAFAGTALITFGYGFLEGSGLPKVSMFVVWPIMAALWFIGVMIGRIRFR</sequence>
<reference evidence="2 3" key="1">
    <citation type="submission" date="2017-11" db="EMBL/GenBank/DDBJ databases">
        <title>Biodiversity and function of Thalassospira species in the particle-attached aromatic-hydrocarbon-degrading consortia from the surface seawater of the China South Sea.</title>
        <authorList>
            <person name="Dong C."/>
            <person name="Liu R."/>
            <person name="Shao Z."/>
        </authorList>
    </citation>
    <scope>NUCLEOTIDE SEQUENCE [LARGE SCALE GENOMIC DNA]</scope>
    <source>
        <strain evidence="2 3">139Z-12</strain>
    </source>
</reference>
<evidence type="ECO:0000313" key="3">
    <source>
        <dbReference type="Proteomes" id="UP000233365"/>
    </source>
</evidence>
<evidence type="ECO:0000256" key="1">
    <source>
        <dbReference type="SAM" id="Phobius"/>
    </source>
</evidence>
<accession>A0ABX4R8E6</accession>
<keyword evidence="1" id="KW-1133">Transmembrane helix</keyword>
<gene>
    <name evidence="2" type="ORF">CU041_09665</name>
</gene>